<evidence type="ECO:0000256" key="2">
    <source>
        <dbReference type="PROSITE-ProRule" id="PRU00335"/>
    </source>
</evidence>
<dbReference type="Gene3D" id="1.10.10.60">
    <property type="entry name" value="Homeodomain-like"/>
    <property type="match status" value="1"/>
</dbReference>
<feature type="DNA-binding region" description="H-T-H motif" evidence="2">
    <location>
        <begin position="32"/>
        <end position="51"/>
    </location>
</feature>
<dbReference type="RefSeq" id="WP_147204507.1">
    <property type="nucleotide sequence ID" value="NZ_BJYT01000010.1"/>
</dbReference>
<name>A0A512BEM6_9BACT</name>
<dbReference type="InterPro" id="IPR036271">
    <property type="entry name" value="Tet_transcr_reg_TetR-rel_C_sf"/>
</dbReference>
<evidence type="ECO:0000313" key="5">
    <source>
        <dbReference type="Proteomes" id="UP000321513"/>
    </source>
</evidence>
<organism evidence="4 5">
    <name type="scientific">Segetibacter aerophilus</name>
    <dbReference type="NCBI Taxonomy" id="670293"/>
    <lineage>
        <taxon>Bacteria</taxon>
        <taxon>Pseudomonadati</taxon>
        <taxon>Bacteroidota</taxon>
        <taxon>Chitinophagia</taxon>
        <taxon>Chitinophagales</taxon>
        <taxon>Chitinophagaceae</taxon>
        <taxon>Segetibacter</taxon>
    </lineage>
</organism>
<feature type="domain" description="HTH tetR-type" evidence="3">
    <location>
        <begin position="9"/>
        <end position="69"/>
    </location>
</feature>
<evidence type="ECO:0000259" key="3">
    <source>
        <dbReference type="PROSITE" id="PS50977"/>
    </source>
</evidence>
<accession>A0A512BEM6</accession>
<dbReference type="Proteomes" id="UP000321513">
    <property type="component" value="Unassembled WGS sequence"/>
</dbReference>
<dbReference type="InterPro" id="IPR050109">
    <property type="entry name" value="HTH-type_TetR-like_transc_reg"/>
</dbReference>
<dbReference type="InterPro" id="IPR009057">
    <property type="entry name" value="Homeodomain-like_sf"/>
</dbReference>
<dbReference type="PANTHER" id="PTHR30328:SF54">
    <property type="entry name" value="HTH-TYPE TRANSCRIPTIONAL REPRESSOR SCO4008"/>
    <property type="match status" value="1"/>
</dbReference>
<protein>
    <recommendedName>
        <fullName evidence="3">HTH tetR-type domain-containing protein</fullName>
    </recommendedName>
</protein>
<dbReference type="OrthoDB" id="9789566at2"/>
<keyword evidence="5" id="KW-1185">Reference proteome</keyword>
<proteinExistence type="predicted"/>
<dbReference type="SUPFAM" id="SSF48498">
    <property type="entry name" value="Tetracyclin repressor-like, C-terminal domain"/>
    <property type="match status" value="1"/>
</dbReference>
<dbReference type="Gene3D" id="1.10.357.10">
    <property type="entry name" value="Tetracycline Repressor, domain 2"/>
    <property type="match status" value="1"/>
</dbReference>
<comment type="caution">
    <text evidence="4">The sequence shown here is derived from an EMBL/GenBank/DDBJ whole genome shotgun (WGS) entry which is preliminary data.</text>
</comment>
<reference evidence="4 5" key="1">
    <citation type="submission" date="2019-07" db="EMBL/GenBank/DDBJ databases">
        <title>Whole genome shotgun sequence of Segetibacter aerophilus NBRC 106135.</title>
        <authorList>
            <person name="Hosoyama A."/>
            <person name="Uohara A."/>
            <person name="Ohji S."/>
            <person name="Ichikawa N."/>
        </authorList>
    </citation>
    <scope>NUCLEOTIDE SEQUENCE [LARGE SCALE GENOMIC DNA]</scope>
    <source>
        <strain evidence="4 5">NBRC 106135</strain>
    </source>
</reference>
<dbReference type="AlphaFoldDB" id="A0A512BEM6"/>
<dbReference type="SUPFAM" id="SSF46689">
    <property type="entry name" value="Homeodomain-like"/>
    <property type="match status" value="1"/>
</dbReference>
<sequence length="199" mass="22661">MLEQVAKDEFMVREILSTAKTLFAQHGLKKTTMEDIANSLGKGKSSLYYYFQGKTEIFEAVVEEELKNLLRLTRQAVNMAITAKDKLKAYSRTRARVMEKFHNLSSVVYEDIFNHIGVVLKLKQKHDETQIDLIREILKVGVQTGEFKKLAERDIELFSFTLVAAFRGIELPLSASRFVRNCENGPDVLVDIMVDGIKG</sequence>
<keyword evidence="1 2" id="KW-0238">DNA-binding</keyword>
<dbReference type="EMBL" id="BJYT01000010">
    <property type="protein sequence ID" value="GEO10394.1"/>
    <property type="molecule type" value="Genomic_DNA"/>
</dbReference>
<dbReference type="PANTHER" id="PTHR30328">
    <property type="entry name" value="TRANSCRIPTIONAL REPRESSOR"/>
    <property type="match status" value="1"/>
</dbReference>
<evidence type="ECO:0000256" key="1">
    <source>
        <dbReference type="ARBA" id="ARBA00023125"/>
    </source>
</evidence>
<dbReference type="InterPro" id="IPR001647">
    <property type="entry name" value="HTH_TetR"/>
</dbReference>
<dbReference type="GO" id="GO:0003677">
    <property type="term" value="F:DNA binding"/>
    <property type="evidence" value="ECO:0007669"/>
    <property type="project" value="UniProtKB-UniRule"/>
</dbReference>
<dbReference type="Pfam" id="PF00440">
    <property type="entry name" value="TetR_N"/>
    <property type="match status" value="1"/>
</dbReference>
<gene>
    <name evidence="4" type="ORF">SAE01_28900</name>
</gene>
<evidence type="ECO:0000313" key="4">
    <source>
        <dbReference type="EMBL" id="GEO10394.1"/>
    </source>
</evidence>
<dbReference type="PROSITE" id="PS50977">
    <property type="entry name" value="HTH_TETR_2"/>
    <property type="match status" value="1"/>
</dbReference>
<dbReference type="PRINTS" id="PR00455">
    <property type="entry name" value="HTHTETR"/>
</dbReference>